<keyword evidence="1" id="KW-0812">Transmembrane</keyword>
<dbReference type="SUPFAM" id="SSF48452">
    <property type="entry name" value="TPR-like"/>
    <property type="match status" value="2"/>
</dbReference>
<dbReference type="Pfam" id="PF14853">
    <property type="entry name" value="Fis1_TPR_C"/>
    <property type="match status" value="2"/>
</dbReference>
<dbReference type="GO" id="GO:0005741">
    <property type="term" value="C:mitochondrial outer membrane"/>
    <property type="evidence" value="ECO:0007669"/>
    <property type="project" value="TreeGrafter"/>
</dbReference>
<dbReference type="PANTHER" id="PTHR13247">
    <property type="entry name" value="TETRATRICOPEPTIDE REPEAT PROTEIN 11 TPR REPEAT PROTEIN 11"/>
    <property type="match status" value="1"/>
</dbReference>
<protein>
    <submittedName>
        <fullName evidence="2">Uncharacterized protein</fullName>
    </submittedName>
</protein>
<dbReference type="GO" id="GO:0000266">
    <property type="term" value="P:mitochondrial fission"/>
    <property type="evidence" value="ECO:0007669"/>
    <property type="project" value="InterPro"/>
</dbReference>
<evidence type="ECO:0000256" key="1">
    <source>
        <dbReference type="SAM" id="Phobius"/>
    </source>
</evidence>
<dbReference type="EMBL" id="JAJJMA010299931">
    <property type="protein sequence ID" value="MCL7048015.1"/>
    <property type="molecule type" value="Genomic_DNA"/>
</dbReference>
<evidence type="ECO:0000313" key="3">
    <source>
        <dbReference type="Proteomes" id="UP001177140"/>
    </source>
</evidence>
<organism evidence="2 3">
    <name type="scientific">Papaver nudicaule</name>
    <name type="common">Iceland poppy</name>
    <dbReference type="NCBI Taxonomy" id="74823"/>
    <lineage>
        <taxon>Eukaryota</taxon>
        <taxon>Viridiplantae</taxon>
        <taxon>Streptophyta</taxon>
        <taxon>Embryophyta</taxon>
        <taxon>Tracheophyta</taxon>
        <taxon>Spermatophyta</taxon>
        <taxon>Magnoliopsida</taxon>
        <taxon>Ranunculales</taxon>
        <taxon>Papaveraceae</taxon>
        <taxon>Papaveroideae</taxon>
        <taxon>Papaver</taxon>
    </lineage>
</organism>
<keyword evidence="1" id="KW-1133">Transmembrane helix</keyword>
<comment type="caution">
    <text evidence="2">The sequence shown here is derived from an EMBL/GenBank/DDBJ whole genome shotgun (WGS) entry which is preliminary data.</text>
</comment>
<gene>
    <name evidence="2" type="ORF">MKW94_018545</name>
</gene>
<dbReference type="Proteomes" id="UP001177140">
    <property type="component" value="Unassembled WGS sequence"/>
</dbReference>
<sequence length="296" mass="34097">MDLERRAGEFAGSILAYLTWEDQFPYYVDTIHDYKDDLKNYPADTPTEVINDCTLKLCRSLVHSKDKNNVKEGIRKLKDGYDGVLGVLSPLQRRDMLYLLAVGCYEEKDYPSSLSYLDQCLEIAPHFNQALTLKKRFGSVLGFLIGGDHQHYLDMILDCERDIAEAGDDIPDEVKNEHIIKLSWALVHTRETENVQRGMAMVEAPLGKSELNQLQYRDMIYIRALGHYMSGDFYKSWKDIYRCLEITPDFWQGWKLYVTAESRMEKNEFLGALIHFTAAGFLLASIISYHARHGMA</sequence>
<dbReference type="GO" id="GO:0005778">
    <property type="term" value="C:peroxisomal membrane"/>
    <property type="evidence" value="ECO:0007669"/>
    <property type="project" value="TreeGrafter"/>
</dbReference>
<dbReference type="PANTHER" id="PTHR13247:SF0">
    <property type="entry name" value="MITOCHONDRIAL FISSION 1 PROTEIN"/>
    <property type="match status" value="1"/>
</dbReference>
<keyword evidence="3" id="KW-1185">Reference proteome</keyword>
<proteinExistence type="predicted"/>
<name>A0AA42B1L7_PAPNU</name>
<accession>A0AA42B1L7</accession>
<keyword evidence="1" id="KW-0472">Membrane</keyword>
<dbReference type="GO" id="GO:0016559">
    <property type="term" value="P:peroxisome fission"/>
    <property type="evidence" value="ECO:0007669"/>
    <property type="project" value="TreeGrafter"/>
</dbReference>
<dbReference type="InterPro" id="IPR016543">
    <property type="entry name" value="Fis1"/>
</dbReference>
<dbReference type="GO" id="GO:0000422">
    <property type="term" value="P:autophagy of mitochondrion"/>
    <property type="evidence" value="ECO:0007669"/>
    <property type="project" value="TreeGrafter"/>
</dbReference>
<feature type="transmembrane region" description="Helical" evidence="1">
    <location>
        <begin position="269"/>
        <end position="291"/>
    </location>
</feature>
<dbReference type="InterPro" id="IPR011990">
    <property type="entry name" value="TPR-like_helical_dom_sf"/>
</dbReference>
<reference evidence="2" key="1">
    <citation type="submission" date="2022-03" db="EMBL/GenBank/DDBJ databases">
        <title>A functionally conserved STORR gene fusion in Papaver species that diverged 16.8 million years ago.</title>
        <authorList>
            <person name="Catania T."/>
        </authorList>
    </citation>
    <scope>NUCLEOTIDE SEQUENCE</scope>
    <source>
        <strain evidence="2">S-191538</strain>
    </source>
</reference>
<dbReference type="Gene3D" id="1.25.40.10">
    <property type="entry name" value="Tetratricopeptide repeat domain"/>
    <property type="match status" value="2"/>
</dbReference>
<evidence type="ECO:0000313" key="2">
    <source>
        <dbReference type="EMBL" id="MCL7048015.1"/>
    </source>
</evidence>
<dbReference type="InterPro" id="IPR028061">
    <property type="entry name" value="Fis1_TPR_C"/>
</dbReference>
<dbReference type="AlphaFoldDB" id="A0AA42B1L7"/>